<protein>
    <submittedName>
        <fullName evidence="3">Unnamed protein product</fullName>
    </submittedName>
</protein>
<keyword evidence="1" id="KW-0677">Repeat</keyword>
<comment type="caution">
    <text evidence="3">The sequence shown here is derived from an EMBL/GenBank/DDBJ whole genome shotgun (WGS) entry which is preliminary data.</text>
</comment>
<evidence type="ECO:0000256" key="1">
    <source>
        <dbReference type="ARBA" id="ARBA00022737"/>
    </source>
</evidence>
<dbReference type="InterPro" id="IPR011990">
    <property type="entry name" value="TPR-like_helical_dom_sf"/>
</dbReference>
<dbReference type="OrthoDB" id="343875at2759"/>
<dbReference type="GO" id="GO:0006368">
    <property type="term" value="P:transcription elongation by RNA polymerase II"/>
    <property type="evidence" value="ECO:0007669"/>
    <property type="project" value="TreeGrafter"/>
</dbReference>
<keyword evidence="4" id="KW-1185">Reference proteome</keyword>
<dbReference type="AlphaFoldDB" id="A0A9W6SZA4"/>
<evidence type="ECO:0000313" key="4">
    <source>
        <dbReference type="Proteomes" id="UP001165063"/>
    </source>
</evidence>
<dbReference type="Gene3D" id="1.25.40.10">
    <property type="entry name" value="Tetratricopeptide repeat domain"/>
    <property type="match status" value="1"/>
</dbReference>
<keyword evidence="2" id="KW-0802">TPR repeat</keyword>
<reference evidence="3" key="1">
    <citation type="submission" date="2023-04" db="EMBL/GenBank/DDBJ databases">
        <title>Ambrosiozyma monospora NBRC 1965.</title>
        <authorList>
            <person name="Ichikawa N."/>
            <person name="Sato H."/>
            <person name="Tonouchi N."/>
        </authorList>
    </citation>
    <scope>NUCLEOTIDE SEQUENCE</scope>
    <source>
        <strain evidence="3">NBRC 1965</strain>
    </source>
</reference>
<dbReference type="GO" id="GO:0000993">
    <property type="term" value="F:RNA polymerase II complex binding"/>
    <property type="evidence" value="ECO:0007669"/>
    <property type="project" value="TreeGrafter"/>
</dbReference>
<organism evidence="3 4">
    <name type="scientific">Ambrosiozyma monospora</name>
    <name type="common">Yeast</name>
    <name type="synonym">Endomycopsis monosporus</name>
    <dbReference type="NCBI Taxonomy" id="43982"/>
    <lineage>
        <taxon>Eukaryota</taxon>
        <taxon>Fungi</taxon>
        <taxon>Dikarya</taxon>
        <taxon>Ascomycota</taxon>
        <taxon>Saccharomycotina</taxon>
        <taxon>Pichiomycetes</taxon>
        <taxon>Pichiales</taxon>
        <taxon>Pichiaceae</taxon>
        <taxon>Ambrosiozyma</taxon>
    </lineage>
</organism>
<dbReference type="GO" id="GO:0016593">
    <property type="term" value="C:Cdc73/Paf1 complex"/>
    <property type="evidence" value="ECO:0007669"/>
    <property type="project" value="TreeGrafter"/>
</dbReference>
<gene>
    <name evidence="3" type="ORF">Amon01_000920000</name>
</gene>
<dbReference type="EMBL" id="BSXU01010026">
    <property type="protein sequence ID" value="GME70634.1"/>
    <property type="molecule type" value="Genomic_DNA"/>
</dbReference>
<dbReference type="SUPFAM" id="SSF81901">
    <property type="entry name" value="HCP-like"/>
    <property type="match status" value="1"/>
</dbReference>
<sequence>MMLRSVSARKLFKVFFSDAIKLNEHNLLSRVGYGQCLVVRKEFQDAIRTFEKIQESNSRILEVTYALGMLYSQNAKTYNRAIVFLEKYVKLATDQNETISLAALLALSRVYEEKDISQSLKYLQLARDQELASGKSQIEVSYALLNNIGVFTLLKNDTQAAELFGDAETALKNQESDEVADALSVTLKYNIARTKESTNKPEDIKDAMKLYEEILERTPNYISAKLRWLLLSCTSENKIILWLVREKVWQEAPNQYRQV</sequence>
<dbReference type="PANTHER" id="PTHR14027:SF2">
    <property type="entry name" value="RNA POLYMERASE-ASSOCIATED PROTEIN CTR9 HOMOLOG"/>
    <property type="match status" value="1"/>
</dbReference>
<dbReference type="GO" id="GO:0006355">
    <property type="term" value="P:regulation of DNA-templated transcription"/>
    <property type="evidence" value="ECO:0007669"/>
    <property type="project" value="InterPro"/>
</dbReference>
<name>A0A9W6SZA4_AMBMO</name>
<proteinExistence type="predicted"/>
<evidence type="ECO:0000256" key="2">
    <source>
        <dbReference type="ARBA" id="ARBA00022803"/>
    </source>
</evidence>
<accession>A0A9W6SZA4</accession>
<dbReference type="PANTHER" id="PTHR14027">
    <property type="entry name" value="RNA POLYMERASE-ASSOCIATED PROTEIN CTR9"/>
    <property type="match status" value="1"/>
</dbReference>
<dbReference type="InterPro" id="IPR031101">
    <property type="entry name" value="Ctr9"/>
</dbReference>
<evidence type="ECO:0000313" key="3">
    <source>
        <dbReference type="EMBL" id="GME70634.1"/>
    </source>
</evidence>
<dbReference type="Proteomes" id="UP001165063">
    <property type="component" value="Unassembled WGS sequence"/>
</dbReference>